<dbReference type="Pfam" id="PF00563">
    <property type="entry name" value="EAL"/>
    <property type="match status" value="1"/>
</dbReference>
<evidence type="ECO:0000259" key="4">
    <source>
        <dbReference type="PROSITE" id="PS50883"/>
    </source>
</evidence>
<dbReference type="InterPro" id="IPR052155">
    <property type="entry name" value="Biofilm_reg_signaling"/>
</dbReference>
<dbReference type="InterPro" id="IPR035965">
    <property type="entry name" value="PAS-like_dom_sf"/>
</dbReference>
<reference evidence="6 7" key="1">
    <citation type="submission" date="2018-07" db="EMBL/GenBank/DDBJ databases">
        <title>Marsedoiliclastica nanhaica gen. nov. sp. nov., a novel marine hydrocarbonoclastic bacterium isolated from an in-situ enriched hydrocarbon-degrading consortium in deep-sea sediment.</title>
        <authorList>
            <person name="Dong C."/>
            <person name="Ma T."/>
            <person name="Liu R."/>
            <person name="Shao Z."/>
        </authorList>
    </citation>
    <scope>NUCLEOTIDE SEQUENCE [LARGE SCALE GENOMIC DNA]</scope>
    <source>
        <strain evidence="7">soil36-7</strain>
    </source>
</reference>
<dbReference type="InterPro" id="IPR000700">
    <property type="entry name" value="PAS-assoc_C"/>
</dbReference>
<dbReference type="KEGG" id="hmi:soil367_12835"/>
<dbReference type="SMART" id="SM00086">
    <property type="entry name" value="PAC"/>
    <property type="match status" value="1"/>
</dbReference>
<dbReference type="CDD" id="cd00130">
    <property type="entry name" value="PAS"/>
    <property type="match status" value="1"/>
</dbReference>
<dbReference type="NCBIfam" id="TIGR00254">
    <property type="entry name" value="GGDEF"/>
    <property type="match status" value="1"/>
</dbReference>
<dbReference type="Gene3D" id="3.20.20.450">
    <property type="entry name" value="EAL domain"/>
    <property type="match status" value="1"/>
</dbReference>
<dbReference type="NCBIfam" id="TIGR00229">
    <property type="entry name" value="sensory_box"/>
    <property type="match status" value="1"/>
</dbReference>
<dbReference type="SUPFAM" id="SSF55785">
    <property type="entry name" value="PYP-like sensor domain (PAS domain)"/>
    <property type="match status" value="1"/>
</dbReference>
<keyword evidence="7" id="KW-1185">Reference proteome</keyword>
<dbReference type="InterPro" id="IPR001633">
    <property type="entry name" value="EAL_dom"/>
</dbReference>
<organism evidence="6 7">
    <name type="scientific">Hydrocarboniclastica marina</name>
    <dbReference type="NCBI Taxonomy" id="2259620"/>
    <lineage>
        <taxon>Bacteria</taxon>
        <taxon>Pseudomonadati</taxon>
        <taxon>Pseudomonadota</taxon>
        <taxon>Gammaproteobacteria</taxon>
        <taxon>Alteromonadales</taxon>
        <taxon>Alteromonadaceae</taxon>
        <taxon>Hydrocarboniclastica</taxon>
    </lineage>
</organism>
<protein>
    <submittedName>
        <fullName evidence="6">EAL domain-containing protein</fullName>
    </submittedName>
</protein>
<dbReference type="Pfam" id="PF00990">
    <property type="entry name" value="GGDEF"/>
    <property type="match status" value="1"/>
</dbReference>
<dbReference type="InterPro" id="IPR013656">
    <property type="entry name" value="PAS_4"/>
</dbReference>
<dbReference type="PROSITE" id="PS50113">
    <property type="entry name" value="PAC"/>
    <property type="match status" value="1"/>
</dbReference>
<accession>A0A4P7XJ12</accession>
<dbReference type="EMBL" id="CP031093">
    <property type="protein sequence ID" value="QCF26745.1"/>
    <property type="molecule type" value="Genomic_DNA"/>
</dbReference>
<dbReference type="InterPro" id="IPR043128">
    <property type="entry name" value="Rev_trsase/Diguanyl_cyclase"/>
</dbReference>
<dbReference type="PROSITE" id="PS50112">
    <property type="entry name" value="PAS"/>
    <property type="match status" value="1"/>
</dbReference>
<dbReference type="SMART" id="SM00091">
    <property type="entry name" value="PAS"/>
    <property type="match status" value="1"/>
</dbReference>
<dbReference type="AlphaFoldDB" id="A0A4P7XJ12"/>
<evidence type="ECO:0000313" key="6">
    <source>
        <dbReference type="EMBL" id="QCF26745.1"/>
    </source>
</evidence>
<sequence>MTKNPSPAVATTLDDFLPEPLILVSADGIVVDGNRAARRRLPDLAQGLTLSSIMQGSAEQLETSLRLWSRSGDFIRGLVTLEAHDGELFTPYGARISGAGNDAPDLIIRCHKKRAANQRFTEITRRVHALNREVTRRQAVERQLHAEKELAQVTLQSIGDAVITTDTEGRVNYLNPVAETLTGWSEADARGVPLVDVFQIFNEHTRQPVESPVARVLAHGQIVGLANHTILLHRDGTEFAIDDSAAPIRDRSGHLIGVVLVFHDVTHERDLEAEVTHHASHDGLTGVLNRQAFEHQLSAVLTPDNAAGAPHSLLFLDVDQFKVINDTCGHIAGDALLQLLAPTLQSQLRHSDLLARLGGDEFGILLKDCPVAVAQRIATSLRKAVMDFTFIWEDKPFGVSISIGQVDFVGHSWSLADLLSAADNACYLAKENGRNRVHLYRPDDQKMAYRFRQTQWVGRIREAFSADRFRLYGQAIRPVLQSARAEGEPPVGAHFELLLRLHDSDGRVVPPMAFIPAAERYNLMVSIDQWVLETAFAKLAESGCRRIATCTINLSGASLGSGEFLSFVKKCFERFAVPPAIICFEITETEAIANLANARHIIHALKSLGCRFALDDFGSGMSSFGYLKTLPVDYLKIDGSFIRNLATDSVDLAMVTAINNIGHVMGLETIAEFVESPQVFQQLRELGVDYVQGYGIARPQALDALLSSLEPE</sequence>
<dbReference type="SUPFAM" id="SSF141868">
    <property type="entry name" value="EAL domain-like"/>
    <property type="match status" value="1"/>
</dbReference>
<feature type="domain" description="PAS" evidence="2">
    <location>
        <begin position="147"/>
        <end position="220"/>
    </location>
</feature>
<dbReference type="Gene3D" id="3.30.450.20">
    <property type="entry name" value="PAS domain"/>
    <property type="match status" value="1"/>
</dbReference>
<gene>
    <name evidence="6" type="ORF">soil367_12835</name>
</gene>
<dbReference type="SMART" id="SM00052">
    <property type="entry name" value="EAL"/>
    <property type="match status" value="1"/>
</dbReference>
<dbReference type="SMART" id="SM00267">
    <property type="entry name" value="GGDEF"/>
    <property type="match status" value="1"/>
</dbReference>
<evidence type="ECO:0000313" key="7">
    <source>
        <dbReference type="Proteomes" id="UP000298049"/>
    </source>
</evidence>
<dbReference type="PROSITE" id="PS50883">
    <property type="entry name" value="EAL"/>
    <property type="match status" value="1"/>
</dbReference>
<evidence type="ECO:0000259" key="3">
    <source>
        <dbReference type="PROSITE" id="PS50113"/>
    </source>
</evidence>
<dbReference type="CDD" id="cd01949">
    <property type="entry name" value="GGDEF"/>
    <property type="match status" value="1"/>
</dbReference>
<dbReference type="PANTHER" id="PTHR44757">
    <property type="entry name" value="DIGUANYLATE CYCLASE DGCP"/>
    <property type="match status" value="1"/>
</dbReference>
<evidence type="ECO:0000256" key="1">
    <source>
        <dbReference type="ARBA" id="ARBA00001946"/>
    </source>
</evidence>
<dbReference type="Gene3D" id="3.30.70.270">
    <property type="match status" value="1"/>
</dbReference>
<dbReference type="CDD" id="cd01948">
    <property type="entry name" value="EAL"/>
    <property type="match status" value="1"/>
</dbReference>
<dbReference type="OrthoDB" id="9816034at2"/>
<dbReference type="Proteomes" id="UP000298049">
    <property type="component" value="Chromosome"/>
</dbReference>
<dbReference type="FunFam" id="3.30.70.270:FF:000001">
    <property type="entry name" value="Diguanylate cyclase domain protein"/>
    <property type="match status" value="1"/>
</dbReference>
<dbReference type="InterPro" id="IPR000014">
    <property type="entry name" value="PAS"/>
</dbReference>
<dbReference type="GO" id="GO:0003824">
    <property type="term" value="F:catalytic activity"/>
    <property type="evidence" value="ECO:0007669"/>
    <property type="project" value="UniProtKB-ARBA"/>
</dbReference>
<feature type="domain" description="EAL" evidence="4">
    <location>
        <begin position="453"/>
        <end position="712"/>
    </location>
</feature>
<dbReference type="InterPro" id="IPR035919">
    <property type="entry name" value="EAL_sf"/>
</dbReference>
<dbReference type="InterPro" id="IPR000160">
    <property type="entry name" value="GGDEF_dom"/>
</dbReference>
<dbReference type="PROSITE" id="PS50887">
    <property type="entry name" value="GGDEF"/>
    <property type="match status" value="1"/>
</dbReference>
<dbReference type="PANTHER" id="PTHR44757:SF4">
    <property type="entry name" value="DIGUANYLATE CYCLASE DGCE-RELATED"/>
    <property type="match status" value="1"/>
</dbReference>
<dbReference type="Pfam" id="PF08448">
    <property type="entry name" value="PAS_4"/>
    <property type="match status" value="1"/>
</dbReference>
<comment type="cofactor">
    <cofactor evidence="1">
        <name>Mg(2+)</name>
        <dbReference type="ChEBI" id="CHEBI:18420"/>
    </cofactor>
</comment>
<evidence type="ECO:0000259" key="2">
    <source>
        <dbReference type="PROSITE" id="PS50112"/>
    </source>
</evidence>
<dbReference type="InterPro" id="IPR029787">
    <property type="entry name" value="Nucleotide_cyclase"/>
</dbReference>
<dbReference type="SUPFAM" id="SSF55073">
    <property type="entry name" value="Nucleotide cyclase"/>
    <property type="match status" value="1"/>
</dbReference>
<proteinExistence type="predicted"/>
<dbReference type="RefSeq" id="WP_136549449.1">
    <property type="nucleotide sequence ID" value="NZ_CP031093.1"/>
</dbReference>
<feature type="domain" description="PAC" evidence="3">
    <location>
        <begin position="225"/>
        <end position="277"/>
    </location>
</feature>
<dbReference type="InterPro" id="IPR001610">
    <property type="entry name" value="PAC"/>
</dbReference>
<name>A0A4P7XJ12_9ALTE</name>
<feature type="domain" description="GGDEF" evidence="5">
    <location>
        <begin position="309"/>
        <end position="442"/>
    </location>
</feature>
<evidence type="ECO:0000259" key="5">
    <source>
        <dbReference type="PROSITE" id="PS50887"/>
    </source>
</evidence>